<protein>
    <submittedName>
        <fullName evidence="5">Enoyl-CoA hydratase</fullName>
    </submittedName>
</protein>
<dbReference type="EMBL" id="BKCN01000015">
    <property type="protein sequence ID" value="GER04959.1"/>
    <property type="molecule type" value="Genomic_DNA"/>
</dbReference>
<dbReference type="SUPFAM" id="SSF52096">
    <property type="entry name" value="ClpP/crotonase"/>
    <property type="match status" value="1"/>
</dbReference>
<accession>A0A5A7ND08</accession>
<dbReference type="PANTHER" id="PTHR43684">
    <property type="match status" value="1"/>
</dbReference>
<dbReference type="Gene3D" id="1.10.12.10">
    <property type="entry name" value="Lyase 2-enoyl-coa Hydratase, Chain A, domain 2"/>
    <property type="match status" value="1"/>
</dbReference>
<dbReference type="Proteomes" id="UP000324996">
    <property type="component" value="Unassembled WGS sequence"/>
</dbReference>
<dbReference type="Pfam" id="PF00378">
    <property type="entry name" value="ECH_1"/>
    <property type="match status" value="1"/>
</dbReference>
<keyword evidence="6" id="KW-1185">Reference proteome</keyword>
<reference evidence="5 6" key="1">
    <citation type="submission" date="2019-09" db="EMBL/GenBank/DDBJ databases">
        <title>NBRP : Genome information of microbial organism related human and environment.</title>
        <authorList>
            <person name="Hattori M."/>
            <person name="Oshima K."/>
            <person name="Inaba H."/>
            <person name="Suda W."/>
            <person name="Sakamoto M."/>
            <person name="Iino T."/>
            <person name="Kitahara M."/>
            <person name="Oshida Y."/>
            <person name="Iida T."/>
            <person name="Kudo T."/>
            <person name="Itoh T."/>
            <person name="Ohkuma M."/>
        </authorList>
    </citation>
    <scope>NUCLEOTIDE SEQUENCE [LARGE SCALE GENOMIC DNA]</scope>
    <source>
        <strain evidence="5 6">Q-1</strain>
    </source>
</reference>
<gene>
    <name evidence="5" type="ORF">JCM17846_26410</name>
</gene>
<name>A0A5A7ND08_9PROT</name>
<dbReference type="Gene3D" id="3.90.226.10">
    <property type="entry name" value="2-enoyl-CoA Hydratase, Chain A, domain 1"/>
    <property type="match status" value="1"/>
</dbReference>
<evidence type="ECO:0000256" key="4">
    <source>
        <dbReference type="ARBA" id="ARBA00023235"/>
    </source>
</evidence>
<evidence type="ECO:0000313" key="6">
    <source>
        <dbReference type="Proteomes" id="UP000324996"/>
    </source>
</evidence>
<comment type="subcellular location">
    <subcellularLocation>
        <location evidence="1">Peroxisome</location>
    </subcellularLocation>
</comment>
<dbReference type="GO" id="GO:0004165">
    <property type="term" value="F:delta(3)-delta(2)-enoyl-CoA isomerase activity"/>
    <property type="evidence" value="ECO:0007669"/>
    <property type="project" value="UniProtKB-ARBA"/>
</dbReference>
<comment type="caution">
    <text evidence="5">The sequence shown here is derived from an EMBL/GenBank/DDBJ whole genome shotgun (WGS) entry which is preliminary data.</text>
</comment>
<comment type="similarity">
    <text evidence="2">Belongs to the enoyl-CoA hydratase/isomerase family.</text>
</comment>
<dbReference type="PANTHER" id="PTHR43684:SF1">
    <property type="entry name" value="ENOYL-COA DELTA ISOMERASE 2"/>
    <property type="match status" value="1"/>
</dbReference>
<sequence length="259" mass="28054">MPDSPEDILITRNATILEIAFNRVPKKNALTDAMYRQIADQLEAAADDEGIRAVLFRGEGGVFTSGNDIHDFSLIATGQRDAKDMQVMRLLRILAHYEKPVIAAVEGLAVGIGLTLLLHCDLVYVAKDARLSVPFVDLALVPEAASSLLLPQIIGPRRAYAMFACGAVMEGAEAAELGLANEALDAAHVLVTAREKAHMLSQKAPGALALTKRLMRDGALIAAQMDREGALFAERLVSPEAREAFMAFAQKRRPDFSQF</sequence>
<organism evidence="5 6">
    <name type="scientific">Iodidimonas nitroreducens</name>
    <dbReference type="NCBI Taxonomy" id="1236968"/>
    <lineage>
        <taxon>Bacteria</taxon>
        <taxon>Pseudomonadati</taxon>
        <taxon>Pseudomonadota</taxon>
        <taxon>Alphaproteobacteria</taxon>
        <taxon>Iodidimonadales</taxon>
        <taxon>Iodidimonadaceae</taxon>
        <taxon>Iodidimonas</taxon>
    </lineage>
</organism>
<dbReference type="InterPro" id="IPR001753">
    <property type="entry name" value="Enoyl-CoA_hydra/iso"/>
</dbReference>
<evidence type="ECO:0000256" key="2">
    <source>
        <dbReference type="ARBA" id="ARBA00005254"/>
    </source>
</evidence>
<evidence type="ECO:0000256" key="3">
    <source>
        <dbReference type="ARBA" id="ARBA00023140"/>
    </source>
</evidence>
<proteinExistence type="inferred from homology"/>
<dbReference type="InterPro" id="IPR051053">
    <property type="entry name" value="ECH/Chromodomain_protein"/>
</dbReference>
<dbReference type="InterPro" id="IPR014748">
    <property type="entry name" value="Enoyl-CoA_hydra_C"/>
</dbReference>
<dbReference type="AlphaFoldDB" id="A0A5A7ND08"/>
<evidence type="ECO:0000256" key="1">
    <source>
        <dbReference type="ARBA" id="ARBA00004275"/>
    </source>
</evidence>
<evidence type="ECO:0000313" key="5">
    <source>
        <dbReference type="EMBL" id="GER04959.1"/>
    </source>
</evidence>
<keyword evidence="3" id="KW-0576">Peroxisome</keyword>
<keyword evidence="4" id="KW-0413">Isomerase</keyword>
<dbReference type="RefSeq" id="WP_042083988.1">
    <property type="nucleotide sequence ID" value="NZ_BKCN01000015.1"/>
</dbReference>
<dbReference type="InterPro" id="IPR029045">
    <property type="entry name" value="ClpP/crotonase-like_dom_sf"/>
</dbReference>
<dbReference type="CDD" id="cd06558">
    <property type="entry name" value="crotonase-like"/>
    <property type="match status" value="1"/>
</dbReference>